<protein>
    <submittedName>
        <fullName evidence="5">Uncharacterized protein</fullName>
    </submittedName>
</protein>
<evidence type="ECO:0000256" key="1">
    <source>
        <dbReference type="ARBA" id="ARBA00005901"/>
    </source>
</evidence>
<dbReference type="GO" id="GO:0046961">
    <property type="term" value="F:proton-transporting ATPase activity, rotational mechanism"/>
    <property type="evidence" value="ECO:0007669"/>
    <property type="project" value="InterPro"/>
</dbReference>
<dbReference type="Proteomes" id="UP001152798">
    <property type="component" value="Chromosome 5"/>
</dbReference>
<gene>
    <name evidence="5" type="ORF">NEZAVI_LOCUS10075</name>
</gene>
<evidence type="ECO:0000256" key="2">
    <source>
        <dbReference type="ARBA" id="ARBA00022448"/>
    </source>
</evidence>
<feature type="region of interest" description="Disordered" evidence="4">
    <location>
        <begin position="181"/>
        <end position="202"/>
    </location>
</feature>
<comment type="similarity">
    <text evidence="1">Belongs to the V-ATPase E subunit family.</text>
</comment>
<evidence type="ECO:0000313" key="6">
    <source>
        <dbReference type="Proteomes" id="UP001152798"/>
    </source>
</evidence>
<evidence type="ECO:0000313" key="5">
    <source>
        <dbReference type="EMBL" id="CAH1400943.1"/>
    </source>
</evidence>
<name>A0A9P0MMK5_NEZVI</name>
<accession>A0A9P0MMK5</accession>
<reference evidence="5" key="1">
    <citation type="submission" date="2022-01" db="EMBL/GenBank/DDBJ databases">
        <authorList>
            <person name="King R."/>
        </authorList>
    </citation>
    <scope>NUCLEOTIDE SEQUENCE</scope>
</reference>
<evidence type="ECO:0000256" key="4">
    <source>
        <dbReference type="SAM" id="MobiDB-lite"/>
    </source>
</evidence>
<proteinExistence type="inferred from homology"/>
<keyword evidence="2" id="KW-0813">Transport</keyword>
<keyword evidence="3" id="KW-0406">Ion transport</keyword>
<sequence>MIENTNDMNENKKGQGLCPLTDEEVIKKMKYFENLIGELVWRRIIFDKHCEDERTREYRETKATISKISAIYKKKEQLVVKDSNMFESRMAGAARLLILQEKDKNVTDVVLAVHRRLGRVDHAAHKKAYRRILYALIVQGLCRVDPNDSVGYEVSALRVVRGSGHLLDRGTAHGEQLVGCEVGPAAPEGLPHDTDSPLRPQQEPDLLRSVQDERITDPLRLPFFTGPIEGELIGRRKFRYRTGTEGKSY</sequence>
<dbReference type="InterPro" id="IPR002842">
    <property type="entry name" value="ATPase_V1_Esu"/>
</dbReference>
<organism evidence="5 6">
    <name type="scientific">Nezara viridula</name>
    <name type="common">Southern green stink bug</name>
    <name type="synonym">Cimex viridulus</name>
    <dbReference type="NCBI Taxonomy" id="85310"/>
    <lineage>
        <taxon>Eukaryota</taxon>
        <taxon>Metazoa</taxon>
        <taxon>Ecdysozoa</taxon>
        <taxon>Arthropoda</taxon>
        <taxon>Hexapoda</taxon>
        <taxon>Insecta</taxon>
        <taxon>Pterygota</taxon>
        <taxon>Neoptera</taxon>
        <taxon>Paraneoptera</taxon>
        <taxon>Hemiptera</taxon>
        <taxon>Heteroptera</taxon>
        <taxon>Panheteroptera</taxon>
        <taxon>Pentatomomorpha</taxon>
        <taxon>Pentatomoidea</taxon>
        <taxon>Pentatomidae</taxon>
        <taxon>Pentatominae</taxon>
        <taxon>Nezara</taxon>
    </lineage>
</organism>
<dbReference type="OrthoDB" id="6617690at2759"/>
<dbReference type="Pfam" id="PF01991">
    <property type="entry name" value="vATP-synt_E"/>
    <property type="match status" value="1"/>
</dbReference>
<dbReference type="GO" id="GO:0033178">
    <property type="term" value="C:proton-transporting two-sector ATPase complex, catalytic domain"/>
    <property type="evidence" value="ECO:0007669"/>
    <property type="project" value="InterPro"/>
</dbReference>
<keyword evidence="6" id="KW-1185">Reference proteome</keyword>
<evidence type="ECO:0000256" key="3">
    <source>
        <dbReference type="ARBA" id="ARBA00023065"/>
    </source>
</evidence>
<dbReference type="AlphaFoldDB" id="A0A9P0MMK5"/>
<dbReference type="EMBL" id="OV725081">
    <property type="protein sequence ID" value="CAH1400943.1"/>
    <property type="molecule type" value="Genomic_DNA"/>
</dbReference>